<dbReference type="Pfam" id="PF02361">
    <property type="entry name" value="CbiQ"/>
    <property type="match status" value="1"/>
</dbReference>
<sequence length="276" mass="31125">MAVKLLAYSDTGSPVHRLNGVTKLSVFLLLSITGMVIYDTRCLLALLVLSLSMFAGSKVPFKQYSFVLYLILIFSVMNQLAIFLFAPEQGVQIYGTRHELLPIAGRYTLTAEQLFYQFNVLLKFAVVVPPALLFLLATEPSEFASSLNRVGVPYKIAYAISLTMRYIPDVQQEFMHISTAAQARGIDLSRKEKLGRRLKNMGAILLPLVLATLERIEKVSAALELRGFGRSRRRTWYRSRPLTRRDILVLICAVLISAAAFTITFWDGSRFYNPFL</sequence>
<dbReference type="KEGG" id="saca:FFV09_00125"/>
<keyword evidence="4 5" id="KW-0472">Membrane</keyword>
<comment type="subcellular location">
    <subcellularLocation>
        <location evidence="1">Membrane</location>
        <topology evidence="1">Multi-pass membrane protein</topology>
    </subcellularLocation>
</comment>
<reference evidence="6 7" key="1">
    <citation type="submission" date="2019-06" db="EMBL/GenBank/DDBJ databases">
        <title>Saccharibacillus brassicae sp. nov., an endophytic bacterium isolated from Chinese cabbage seeds (Brassica pekinensis).</title>
        <authorList>
            <person name="Jiang L."/>
            <person name="Lee J."/>
            <person name="Kim S.W."/>
        </authorList>
    </citation>
    <scope>NUCLEOTIDE SEQUENCE [LARGE SCALE GENOMIC DNA]</scope>
    <source>
        <strain evidence="7">KCTC 43072 / ATSA2</strain>
    </source>
</reference>
<dbReference type="RefSeq" id="WP_141445788.1">
    <property type="nucleotide sequence ID" value="NZ_CP041217.1"/>
</dbReference>
<keyword evidence="2 5" id="KW-0812">Transmembrane</keyword>
<dbReference type="OrthoDB" id="8635523at2"/>
<dbReference type="EMBL" id="CP041217">
    <property type="protein sequence ID" value="QDH19399.1"/>
    <property type="molecule type" value="Genomic_DNA"/>
</dbReference>
<dbReference type="CDD" id="cd16914">
    <property type="entry name" value="EcfT"/>
    <property type="match status" value="1"/>
</dbReference>
<evidence type="ECO:0000256" key="4">
    <source>
        <dbReference type="ARBA" id="ARBA00023136"/>
    </source>
</evidence>
<name>A0A4Y6UP24_SACBS</name>
<feature type="transmembrane region" description="Helical" evidence="5">
    <location>
        <begin position="247"/>
        <end position="266"/>
    </location>
</feature>
<keyword evidence="3 5" id="KW-1133">Transmembrane helix</keyword>
<keyword evidence="7" id="KW-1185">Reference proteome</keyword>
<feature type="transmembrane region" description="Helical" evidence="5">
    <location>
        <begin position="66"/>
        <end position="86"/>
    </location>
</feature>
<gene>
    <name evidence="6" type="ORF">FFV09_00125</name>
</gene>
<dbReference type="AlphaFoldDB" id="A0A4Y6UP24"/>
<dbReference type="PANTHER" id="PTHR33514:SF1">
    <property type="entry name" value="ABC TRANSPORTER PERMEASE"/>
    <property type="match status" value="1"/>
</dbReference>
<feature type="transmembrane region" description="Helical" evidence="5">
    <location>
        <begin position="114"/>
        <end position="137"/>
    </location>
</feature>
<evidence type="ECO:0000256" key="5">
    <source>
        <dbReference type="SAM" id="Phobius"/>
    </source>
</evidence>
<protein>
    <submittedName>
        <fullName evidence="6">Energy-coupling factor transporter transmembrane protein EcfT</fullName>
    </submittedName>
</protein>
<evidence type="ECO:0000256" key="3">
    <source>
        <dbReference type="ARBA" id="ARBA00022989"/>
    </source>
</evidence>
<evidence type="ECO:0000313" key="6">
    <source>
        <dbReference type="EMBL" id="QDH19399.1"/>
    </source>
</evidence>
<dbReference type="GO" id="GO:0005886">
    <property type="term" value="C:plasma membrane"/>
    <property type="evidence" value="ECO:0007669"/>
    <property type="project" value="UniProtKB-ARBA"/>
</dbReference>
<dbReference type="Proteomes" id="UP000316968">
    <property type="component" value="Chromosome"/>
</dbReference>
<evidence type="ECO:0000313" key="7">
    <source>
        <dbReference type="Proteomes" id="UP000316968"/>
    </source>
</evidence>
<accession>A0A4Y6UP24</accession>
<evidence type="ECO:0000256" key="1">
    <source>
        <dbReference type="ARBA" id="ARBA00004141"/>
    </source>
</evidence>
<proteinExistence type="predicted"/>
<organism evidence="6 7">
    <name type="scientific">Saccharibacillus brassicae</name>
    <dbReference type="NCBI Taxonomy" id="2583377"/>
    <lineage>
        <taxon>Bacteria</taxon>
        <taxon>Bacillati</taxon>
        <taxon>Bacillota</taxon>
        <taxon>Bacilli</taxon>
        <taxon>Bacillales</taxon>
        <taxon>Paenibacillaceae</taxon>
        <taxon>Saccharibacillus</taxon>
    </lineage>
</organism>
<evidence type="ECO:0000256" key="2">
    <source>
        <dbReference type="ARBA" id="ARBA00022692"/>
    </source>
</evidence>
<dbReference type="PANTHER" id="PTHR33514">
    <property type="entry name" value="PROTEIN ABCI12, CHLOROPLASTIC"/>
    <property type="match status" value="1"/>
</dbReference>
<feature type="transmembrane region" description="Helical" evidence="5">
    <location>
        <begin position="26"/>
        <end position="54"/>
    </location>
</feature>
<dbReference type="InterPro" id="IPR003339">
    <property type="entry name" value="ABC/ECF_trnsptr_transmembrane"/>
</dbReference>